<proteinExistence type="predicted"/>
<protein>
    <submittedName>
        <fullName evidence="1">CYTH domain-containing protein</fullName>
    </submittedName>
</protein>
<sequence length="162" mass="18166">MGIEIERKFRIVDDQWRQKVEDDDGRRIRQFYLAVRDGFSLRVRILDEARAVMTLKTGAGLSRGEYEYEIPLDEARELEASRIGRTVEKRRYRVDLGADGLVVEVDVFEGALAPLVLAEIELPAVDHAVELPDWLGPEVTGEGAYSNSSLALAEAPPLPQQS</sequence>
<accession>A0ACD4NUF7</accession>
<reference evidence="1" key="1">
    <citation type="submission" date="2022-11" db="EMBL/GenBank/DDBJ databases">
        <title>beta-Carotene-producing bacterium, Jeongeuplla avenae sp. nov., alleviates the salt stress of Arabidopsis seedlings.</title>
        <authorList>
            <person name="Jiang L."/>
            <person name="Lee J."/>
        </authorList>
    </citation>
    <scope>NUCLEOTIDE SEQUENCE</scope>
    <source>
        <strain evidence="1">DY_R2A_6</strain>
    </source>
</reference>
<dbReference type="EMBL" id="CP113520">
    <property type="protein sequence ID" value="WAJ30473.1"/>
    <property type="molecule type" value="Genomic_DNA"/>
</dbReference>
<name>A0ACD4NUF7_9HYPH</name>
<keyword evidence="2" id="KW-1185">Reference proteome</keyword>
<evidence type="ECO:0000313" key="2">
    <source>
        <dbReference type="Proteomes" id="UP001163223"/>
    </source>
</evidence>
<gene>
    <name evidence="1" type="ORF">OXU80_09835</name>
</gene>
<organism evidence="1 2">
    <name type="scientific">Antarcticirhabdus aurantiaca</name>
    <dbReference type="NCBI Taxonomy" id="2606717"/>
    <lineage>
        <taxon>Bacteria</taxon>
        <taxon>Pseudomonadati</taxon>
        <taxon>Pseudomonadota</taxon>
        <taxon>Alphaproteobacteria</taxon>
        <taxon>Hyphomicrobiales</taxon>
        <taxon>Aurantimonadaceae</taxon>
        <taxon>Antarcticirhabdus</taxon>
    </lineage>
</organism>
<evidence type="ECO:0000313" key="1">
    <source>
        <dbReference type="EMBL" id="WAJ30473.1"/>
    </source>
</evidence>
<dbReference type="Proteomes" id="UP001163223">
    <property type="component" value="Chromosome"/>
</dbReference>